<keyword evidence="1" id="KW-1133">Transmembrane helix</keyword>
<reference evidence="3" key="1">
    <citation type="submission" date="2018-09" db="EMBL/GenBank/DDBJ databases">
        <title>Genome sequencing of strain 2DFWR-13.</title>
        <authorList>
            <person name="Heo J."/>
            <person name="Kim S.-J."/>
            <person name="Kwon S.-W."/>
        </authorList>
    </citation>
    <scope>NUCLEOTIDE SEQUENCE [LARGE SCALE GENOMIC DNA]</scope>
    <source>
        <strain evidence="3">2DFWR-13</strain>
    </source>
</reference>
<feature type="transmembrane region" description="Helical" evidence="1">
    <location>
        <begin position="69"/>
        <end position="91"/>
    </location>
</feature>
<evidence type="ECO:0000313" key="3">
    <source>
        <dbReference type="Proteomes" id="UP000278886"/>
    </source>
</evidence>
<protein>
    <submittedName>
        <fullName evidence="2">DUF485 domain-containing protein</fullName>
    </submittedName>
</protein>
<feature type="transmembrane region" description="Helical" evidence="1">
    <location>
        <begin position="35"/>
        <end position="57"/>
    </location>
</feature>
<evidence type="ECO:0000313" key="2">
    <source>
        <dbReference type="EMBL" id="AYF97728.1"/>
    </source>
</evidence>
<keyword evidence="1" id="KW-0812">Transmembrane</keyword>
<dbReference type="Proteomes" id="UP000278886">
    <property type="component" value="Chromosome"/>
</dbReference>
<dbReference type="RefSeq" id="WP_120762077.1">
    <property type="nucleotide sequence ID" value="NZ_CP032630.1"/>
</dbReference>
<accession>A0A387B7J8</accession>
<dbReference type="EMBL" id="CP032630">
    <property type="protein sequence ID" value="AYF97728.1"/>
    <property type="molecule type" value="Genomic_DNA"/>
</dbReference>
<proteinExistence type="predicted"/>
<name>A0A387B7J8_9MICO</name>
<organism evidence="2 3">
    <name type="scientific">Protaetiibacter intestinalis</name>
    <dbReference type="NCBI Taxonomy" id="2419774"/>
    <lineage>
        <taxon>Bacteria</taxon>
        <taxon>Bacillati</taxon>
        <taxon>Actinomycetota</taxon>
        <taxon>Actinomycetes</taxon>
        <taxon>Micrococcales</taxon>
        <taxon>Microbacteriaceae</taxon>
        <taxon>Protaetiibacter</taxon>
    </lineage>
</organism>
<evidence type="ECO:0000256" key="1">
    <source>
        <dbReference type="SAM" id="Phobius"/>
    </source>
</evidence>
<keyword evidence="1" id="KW-0472">Membrane</keyword>
<dbReference type="OrthoDB" id="3543412at2"/>
<keyword evidence="3" id="KW-1185">Reference proteome</keyword>
<dbReference type="AlphaFoldDB" id="A0A387B7J8"/>
<gene>
    <name evidence="2" type="ORF">D7I47_05320</name>
</gene>
<sequence length="116" mass="12733">MGDEAPSSVTEEGVDFAGIQQSDRFQQLKKRHRSFVFPVLALALVWYFAYVLLAGYAPDFMAIPVFGSVNVGLLIGLGQVATTFIITMVYVSYANRKLDPLAEELRDDAEAGKAVK</sequence>
<dbReference type="PANTHER" id="PTHR38441:SF1">
    <property type="entry name" value="MEMBRANE PROTEIN"/>
    <property type="match status" value="1"/>
</dbReference>
<dbReference type="PANTHER" id="PTHR38441">
    <property type="entry name" value="INTEGRAL MEMBRANE PROTEIN-RELATED"/>
    <property type="match status" value="1"/>
</dbReference>
<dbReference type="Pfam" id="PF04341">
    <property type="entry name" value="DUF485"/>
    <property type="match status" value="1"/>
</dbReference>
<dbReference type="KEGG" id="lyd:D7I47_05320"/>
<dbReference type="InterPro" id="IPR007436">
    <property type="entry name" value="DUF485"/>
</dbReference>